<name>A0A6J0PDP8_ELAGV</name>
<evidence type="ECO:0000313" key="5">
    <source>
        <dbReference type="Proteomes" id="UP000504607"/>
    </source>
</evidence>
<dbReference type="Gene3D" id="1.10.600.10">
    <property type="entry name" value="Farnesyl Diphosphate Synthase"/>
    <property type="match status" value="1"/>
</dbReference>
<evidence type="ECO:0000313" key="6">
    <source>
        <dbReference type="RefSeq" id="XP_019703366.2"/>
    </source>
</evidence>
<protein>
    <submittedName>
        <fullName evidence="6">(-)-germacrene D synthase-like</fullName>
    </submittedName>
</protein>
<feature type="non-terminal residue" evidence="6">
    <location>
        <position position="1"/>
    </location>
</feature>
<dbReference type="RefSeq" id="XP_019703366.2">
    <property type="nucleotide sequence ID" value="XM_019847807.2"/>
</dbReference>
<dbReference type="InterPro" id="IPR008949">
    <property type="entry name" value="Isoprenoid_synthase_dom_sf"/>
</dbReference>
<dbReference type="Pfam" id="PF03936">
    <property type="entry name" value="Terpene_synth_C"/>
    <property type="match status" value="1"/>
</dbReference>
<dbReference type="InterPro" id="IPR050148">
    <property type="entry name" value="Terpene_synthase-like"/>
</dbReference>
<dbReference type="PANTHER" id="PTHR31225">
    <property type="entry name" value="OS04G0344100 PROTEIN-RELATED"/>
    <property type="match status" value="1"/>
</dbReference>
<evidence type="ECO:0000259" key="4">
    <source>
        <dbReference type="Pfam" id="PF03936"/>
    </source>
</evidence>
<dbReference type="AlphaFoldDB" id="A0A6J0PDP8"/>
<evidence type="ECO:0000256" key="3">
    <source>
        <dbReference type="ARBA" id="ARBA00023239"/>
    </source>
</evidence>
<dbReference type="SUPFAM" id="SSF48576">
    <property type="entry name" value="Terpenoid synthases"/>
    <property type="match status" value="1"/>
</dbReference>
<proteinExistence type="predicted"/>
<evidence type="ECO:0000256" key="1">
    <source>
        <dbReference type="ARBA" id="ARBA00022723"/>
    </source>
</evidence>
<dbReference type="GO" id="GO:0000287">
    <property type="term" value="F:magnesium ion binding"/>
    <property type="evidence" value="ECO:0007669"/>
    <property type="project" value="InterPro"/>
</dbReference>
<accession>A0A6J0PDP8</accession>
<reference evidence="6" key="1">
    <citation type="submission" date="2025-08" db="UniProtKB">
        <authorList>
            <consortium name="RefSeq"/>
        </authorList>
    </citation>
    <scope>IDENTIFICATION</scope>
</reference>
<keyword evidence="1" id="KW-0479">Metal-binding</keyword>
<sequence length="231" mass="26951">IIACRWDIKAADQLEEFYKLLFLNLYNTFKEFEDELTKEGNSYRVEYLKESLKEVSRAYFKEAKWRDEDYVPPLEEYLSVSLITCCYTVLPCASFVGMGEEATKEAFDWVTSFPRIIKSICSICRLLDDVVSNEFEQERKHVSSAVLCYIKEHGTSVQEACEKLLGMIEDEWKILNQECLSMTAVPKSLIMRIINLARMMETIYRKYDSYTHSSAIMKDHITSLLVEPISF</sequence>
<keyword evidence="2" id="KW-0460">Magnesium</keyword>
<feature type="domain" description="Terpene synthase metal-binding" evidence="4">
    <location>
        <begin position="5"/>
        <end position="173"/>
    </location>
</feature>
<dbReference type="GO" id="GO:0016114">
    <property type="term" value="P:terpenoid biosynthetic process"/>
    <property type="evidence" value="ECO:0007669"/>
    <property type="project" value="InterPro"/>
</dbReference>
<dbReference type="InParanoid" id="A0A6J0PDP8"/>
<keyword evidence="3" id="KW-0456">Lyase</keyword>
<dbReference type="InterPro" id="IPR005630">
    <property type="entry name" value="Terpene_synthase_metal-bd"/>
</dbReference>
<keyword evidence="5" id="KW-1185">Reference proteome</keyword>
<dbReference type="GO" id="GO:0010333">
    <property type="term" value="F:terpene synthase activity"/>
    <property type="evidence" value="ECO:0007669"/>
    <property type="project" value="InterPro"/>
</dbReference>
<dbReference type="OrthoDB" id="773451at2759"/>
<evidence type="ECO:0000256" key="2">
    <source>
        <dbReference type="ARBA" id="ARBA00022842"/>
    </source>
</evidence>
<organism evidence="5 6">
    <name type="scientific">Elaeis guineensis var. tenera</name>
    <name type="common">Oil palm</name>
    <dbReference type="NCBI Taxonomy" id="51953"/>
    <lineage>
        <taxon>Eukaryota</taxon>
        <taxon>Viridiplantae</taxon>
        <taxon>Streptophyta</taxon>
        <taxon>Embryophyta</taxon>
        <taxon>Tracheophyta</taxon>
        <taxon>Spermatophyta</taxon>
        <taxon>Magnoliopsida</taxon>
        <taxon>Liliopsida</taxon>
        <taxon>Arecaceae</taxon>
        <taxon>Arecoideae</taxon>
        <taxon>Cocoseae</taxon>
        <taxon>Elaeidinae</taxon>
        <taxon>Elaeis</taxon>
    </lineage>
</organism>
<gene>
    <name evidence="6" type="primary">LOC105037404</name>
</gene>
<dbReference type="Proteomes" id="UP000504607">
    <property type="component" value="Unplaced"/>
</dbReference>
<dbReference type="PANTHER" id="PTHR31225:SF93">
    <property type="entry name" value="ALPHA-HUMULENE_(-)-(E)-BETA-CARYOPHYLLENE SYNTHASE"/>
    <property type="match status" value="1"/>
</dbReference>